<name>A0A428ETK7_STRIT</name>
<keyword evidence="1" id="KW-1133">Transmembrane helix</keyword>
<accession>A0A428ETK7</accession>
<dbReference type="AlphaFoldDB" id="A0A428ETK7"/>
<evidence type="ECO:0000313" key="3">
    <source>
        <dbReference type="EMBL" id="MBF1712921.1"/>
    </source>
</evidence>
<protein>
    <submittedName>
        <fullName evidence="3">Uncharacterized protein</fullName>
    </submittedName>
</protein>
<evidence type="ECO:0000313" key="2">
    <source>
        <dbReference type="EMBL" id="BAW16031.1"/>
    </source>
</evidence>
<gene>
    <name evidence="3" type="ORF">HXO88_04175</name>
    <name evidence="2" type="ORF">SITYG_00440</name>
</gene>
<organism evidence="3 5">
    <name type="scientific">Streptococcus intermedius</name>
    <dbReference type="NCBI Taxonomy" id="1338"/>
    <lineage>
        <taxon>Bacteria</taxon>
        <taxon>Bacillati</taxon>
        <taxon>Bacillota</taxon>
        <taxon>Bacilli</taxon>
        <taxon>Lactobacillales</taxon>
        <taxon>Streptococcaceae</taxon>
        <taxon>Streptococcus</taxon>
        <taxon>Streptococcus anginosus group</taxon>
    </lineage>
</organism>
<feature type="transmembrane region" description="Helical" evidence="1">
    <location>
        <begin position="46"/>
        <end position="66"/>
    </location>
</feature>
<reference evidence="2 4" key="1">
    <citation type="journal article" date="2017" name="Infect. Immun.">
        <title>Characterization of the Pathogenicity of Streptococcus intermedius TYG1620 Isolated from a Human Brain Abscess Based on the Complete Genome Sequence with Transcriptome Analysis and Transposon Mutagenesis in a Murine Subcutaneous Abscess Model.</title>
        <authorList>
            <person name="Hasegawa N."/>
            <person name="Sekizuka T."/>
            <person name="Sugi Y."/>
            <person name="Kawakami N."/>
            <person name="Ogasawara Y."/>
            <person name="Kato K."/>
            <person name="Yamashita A."/>
            <person name="Takeuchi F."/>
            <person name="Kuroda M."/>
        </authorList>
    </citation>
    <scope>NUCLEOTIDE SEQUENCE [LARGE SCALE GENOMIC DNA]</scope>
    <source>
        <strain evidence="2 4">TYG1620</strain>
    </source>
</reference>
<reference evidence="3" key="2">
    <citation type="submission" date="2020-04" db="EMBL/GenBank/DDBJ databases">
        <title>Deep metagenomics examines the oral microbiome during advanced dental caries in children, revealing novel taxa and co-occurrences with host molecules.</title>
        <authorList>
            <person name="Baker J.L."/>
            <person name="Morton J.T."/>
            <person name="Dinis M."/>
            <person name="Alvarez R."/>
            <person name="Tran N.C."/>
            <person name="Knight R."/>
            <person name="Edlund A."/>
        </authorList>
    </citation>
    <scope>NUCLEOTIDE SEQUENCE</scope>
    <source>
        <strain evidence="3">JCVI_23_bin.22</strain>
    </source>
</reference>
<evidence type="ECO:0000313" key="4">
    <source>
        <dbReference type="Proteomes" id="UP000217792"/>
    </source>
</evidence>
<keyword evidence="1" id="KW-0812">Transmembrane</keyword>
<dbReference type="RefSeq" id="WP_096362352.1">
    <property type="nucleotide sequence ID" value="NZ_AP014880.1"/>
</dbReference>
<dbReference type="Proteomes" id="UP000721045">
    <property type="component" value="Unassembled WGS sequence"/>
</dbReference>
<sequence>MAKKYFKENFHIFLFLLIVILLMGPILSVVLSFVSRYLNPKLGDWLSFYGSIFGIVISVLVIHFQISREKYKDLLKYRPEFILSYDYQLIKPNCKIYFDDKHWYHLVKNNQRNKHVEANDFEKTYALNNKRDKILSIEIVNVQPVFNLHIIFGEEHSCEIIPKLDVGRRIYVVSKTHQNEIQAYLLEGKADFKHVPQKVTIYYTTLAGEINSEIYQIGSKGYCRIAKKNYGISYPKTLEGSRLCDYFLSK</sequence>
<proteinExistence type="predicted"/>
<dbReference type="Proteomes" id="UP000217792">
    <property type="component" value="Chromosome"/>
</dbReference>
<keyword evidence="1" id="KW-0472">Membrane</keyword>
<feature type="transmembrane region" description="Helical" evidence="1">
    <location>
        <begin position="12"/>
        <end position="34"/>
    </location>
</feature>
<evidence type="ECO:0000313" key="5">
    <source>
        <dbReference type="Proteomes" id="UP000721045"/>
    </source>
</evidence>
<evidence type="ECO:0000256" key="1">
    <source>
        <dbReference type="SAM" id="Phobius"/>
    </source>
</evidence>
<dbReference type="EMBL" id="JABZYP010000011">
    <property type="protein sequence ID" value="MBF1712921.1"/>
    <property type="molecule type" value="Genomic_DNA"/>
</dbReference>
<dbReference type="EMBL" id="AP014880">
    <property type="protein sequence ID" value="BAW16031.1"/>
    <property type="molecule type" value="Genomic_DNA"/>
</dbReference>